<protein>
    <submittedName>
        <fullName evidence="4">Helix-turn-helix transcriptional regulator</fullName>
    </submittedName>
</protein>
<dbReference type="CDD" id="cd00093">
    <property type="entry name" value="HTH_XRE"/>
    <property type="match status" value="1"/>
</dbReference>
<keyword evidence="5" id="KW-1185">Reference proteome</keyword>
<dbReference type="InterPro" id="IPR011051">
    <property type="entry name" value="RmlC_Cupin_sf"/>
</dbReference>
<feature type="region of interest" description="Disordered" evidence="2">
    <location>
        <begin position="32"/>
        <end position="72"/>
    </location>
</feature>
<feature type="compositionally biased region" description="Polar residues" evidence="2">
    <location>
        <begin position="62"/>
        <end position="72"/>
    </location>
</feature>
<gene>
    <name evidence="4" type="ORF">KIP89_18480</name>
</gene>
<proteinExistence type="predicted"/>
<dbReference type="Gene3D" id="2.60.120.10">
    <property type="entry name" value="Jelly Rolls"/>
    <property type="match status" value="1"/>
</dbReference>
<evidence type="ECO:0000313" key="4">
    <source>
        <dbReference type="EMBL" id="MBS9479099.1"/>
    </source>
</evidence>
<sequence>MPRSDDGSHAGHSVAASVTGLHWACFCRRNESHRRGDGTEGAGALGEAKRSRGSKGDDVTEELNTGSGAPNANERTLEQALGLQVRAIRRDLDLTVSDLAAAAGISVGMLSKIENGLISPSLSTLQSISNVLNVPISSLFSSFEEKRDCSFVPAGQGVHIERRGTKVGHQYELLGHALGGEVAVEPYLITLSEEAVPYTGFRHAGVEFIHMLSGEVIYRHGDRNYHLRPGDSLLFDSAATHGPEELLVRPMTYLSIIIYPREPR</sequence>
<dbReference type="Proteomes" id="UP001166585">
    <property type="component" value="Unassembled WGS sequence"/>
</dbReference>
<dbReference type="Gene3D" id="1.10.260.40">
    <property type="entry name" value="lambda repressor-like DNA-binding domains"/>
    <property type="match status" value="1"/>
</dbReference>
<dbReference type="InterPro" id="IPR014710">
    <property type="entry name" value="RmlC-like_jellyroll"/>
</dbReference>
<keyword evidence="1" id="KW-0238">DNA-binding</keyword>
<dbReference type="PROSITE" id="PS50943">
    <property type="entry name" value="HTH_CROC1"/>
    <property type="match status" value="1"/>
</dbReference>
<dbReference type="SUPFAM" id="SSF47413">
    <property type="entry name" value="lambda repressor-like DNA-binding domains"/>
    <property type="match status" value="1"/>
</dbReference>
<dbReference type="CDD" id="cd02209">
    <property type="entry name" value="cupin_XRE_C"/>
    <property type="match status" value="1"/>
</dbReference>
<evidence type="ECO:0000313" key="5">
    <source>
        <dbReference type="Proteomes" id="UP001166585"/>
    </source>
</evidence>
<organism evidence="4 5">
    <name type="scientific">Ancylobacter radicis</name>
    <dbReference type="NCBI Taxonomy" id="2836179"/>
    <lineage>
        <taxon>Bacteria</taxon>
        <taxon>Pseudomonadati</taxon>
        <taxon>Pseudomonadota</taxon>
        <taxon>Alphaproteobacteria</taxon>
        <taxon>Hyphomicrobiales</taxon>
        <taxon>Xanthobacteraceae</taxon>
        <taxon>Ancylobacter</taxon>
    </lineage>
</organism>
<dbReference type="PANTHER" id="PTHR46797:SF1">
    <property type="entry name" value="METHYLPHOSPHONATE SYNTHASE"/>
    <property type="match status" value="1"/>
</dbReference>
<comment type="caution">
    <text evidence="4">The sequence shown here is derived from an EMBL/GenBank/DDBJ whole genome shotgun (WGS) entry which is preliminary data.</text>
</comment>
<dbReference type="PANTHER" id="PTHR46797">
    <property type="entry name" value="HTH-TYPE TRANSCRIPTIONAL REGULATOR"/>
    <property type="match status" value="1"/>
</dbReference>
<feature type="domain" description="HTH cro/C1-type" evidence="3">
    <location>
        <begin position="85"/>
        <end position="139"/>
    </location>
</feature>
<name>A0ABS5RE54_9HYPH</name>
<accession>A0ABS5RE54</accession>
<dbReference type="Pfam" id="PF07883">
    <property type="entry name" value="Cupin_2"/>
    <property type="match status" value="1"/>
</dbReference>
<dbReference type="InterPro" id="IPR013096">
    <property type="entry name" value="Cupin_2"/>
</dbReference>
<dbReference type="EMBL" id="JAHCQH010000022">
    <property type="protein sequence ID" value="MBS9479099.1"/>
    <property type="molecule type" value="Genomic_DNA"/>
</dbReference>
<dbReference type="SMART" id="SM00530">
    <property type="entry name" value="HTH_XRE"/>
    <property type="match status" value="1"/>
</dbReference>
<reference evidence="4" key="1">
    <citation type="submission" date="2021-05" db="EMBL/GenBank/DDBJ databases">
        <authorList>
            <person name="Sun Q."/>
            <person name="Inoue M."/>
        </authorList>
    </citation>
    <scope>NUCLEOTIDE SEQUENCE</scope>
    <source>
        <strain evidence="4">VKM B-3255</strain>
    </source>
</reference>
<dbReference type="Pfam" id="PF01381">
    <property type="entry name" value="HTH_3"/>
    <property type="match status" value="1"/>
</dbReference>
<feature type="compositionally biased region" description="Basic and acidic residues" evidence="2">
    <location>
        <begin position="47"/>
        <end position="58"/>
    </location>
</feature>
<dbReference type="InterPro" id="IPR050807">
    <property type="entry name" value="TransReg_Diox_bact_type"/>
</dbReference>
<dbReference type="InterPro" id="IPR001387">
    <property type="entry name" value="Cro/C1-type_HTH"/>
</dbReference>
<evidence type="ECO:0000256" key="2">
    <source>
        <dbReference type="SAM" id="MobiDB-lite"/>
    </source>
</evidence>
<dbReference type="InterPro" id="IPR010982">
    <property type="entry name" value="Lambda_DNA-bd_dom_sf"/>
</dbReference>
<evidence type="ECO:0000259" key="3">
    <source>
        <dbReference type="PROSITE" id="PS50943"/>
    </source>
</evidence>
<evidence type="ECO:0000256" key="1">
    <source>
        <dbReference type="ARBA" id="ARBA00023125"/>
    </source>
</evidence>
<dbReference type="SUPFAM" id="SSF51182">
    <property type="entry name" value="RmlC-like cupins"/>
    <property type="match status" value="1"/>
</dbReference>